<feature type="compositionally biased region" description="Basic residues" evidence="1">
    <location>
        <begin position="413"/>
        <end position="425"/>
    </location>
</feature>
<organism evidence="2 3">
    <name type="scientific">Lentinus brumalis</name>
    <dbReference type="NCBI Taxonomy" id="2498619"/>
    <lineage>
        <taxon>Eukaryota</taxon>
        <taxon>Fungi</taxon>
        <taxon>Dikarya</taxon>
        <taxon>Basidiomycota</taxon>
        <taxon>Agaricomycotina</taxon>
        <taxon>Agaricomycetes</taxon>
        <taxon>Polyporales</taxon>
        <taxon>Polyporaceae</taxon>
        <taxon>Lentinus</taxon>
    </lineage>
</organism>
<feature type="region of interest" description="Disordered" evidence="1">
    <location>
        <begin position="162"/>
        <end position="188"/>
    </location>
</feature>
<feature type="region of interest" description="Disordered" evidence="1">
    <location>
        <begin position="221"/>
        <end position="287"/>
    </location>
</feature>
<feature type="compositionally biased region" description="Pro residues" evidence="1">
    <location>
        <begin position="171"/>
        <end position="188"/>
    </location>
</feature>
<evidence type="ECO:0000256" key="1">
    <source>
        <dbReference type="SAM" id="MobiDB-lite"/>
    </source>
</evidence>
<dbReference type="Proteomes" id="UP000256964">
    <property type="component" value="Unassembled WGS sequence"/>
</dbReference>
<feature type="compositionally biased region" description="Pro residues" evidence="1">
    <location>
        <begin position="222"/>
        <end position="245"/>
    </location>
</feature>
<keyword evidence="3" id="KW-1185">Reference proteome</keyword>
<feature type="compositionally biased region" description="Polar residues" evidence="1">
    <location>
        <begin position="1"/>
        <end position="10"/>
    </location>
</feature>
<dbReference type="OrthoDB" id="3358418at2759"/>
<protein>
    <submittedName>
        <fullName evidence="2">Uncharacterized protein</fullName>
    </submittedName>
</protein>
<sequence length="608" mass="68015">MSSSELSNALNPAIVAQRPRRKHAAPTNAAVPTATPVISSALPQPHRSELELAIAPPPQVPQAPAVQAPQPPRNAAPVVQELYRVMVTAREVAIAERERRVAWEREQEAKATEKQAEMERQILGMRQELSMLKTYISLHPNMAPPADLHQRAYVQTIPTSARIEPASPAMEPEPSPQTPMSPISPVPYHPDLQQTMFVQGSSSRPLLAPIAYSEALQSASPPILPSTLGPPTPQSTGPSPSPAQTPAPQSNPLKRTRLVLEDESDYDTDTEADSDTPPTDCSLRRKNGHDNRCLTIHHAVRIHIRKMMKLKPGEDLPESAFEGEPIAAGDPVRFVWSKTAKQSSTNASMKKRILADLKSKRHKYKYVPDKEFSKKALDGAFEQVFTTLRQKFKAQRDGTAATRLKRREDHKALRSRRQNRKKAKLGNRTEARKKVDAFAQPIFDGALQQECMSSEESDGEYAAEGSGETVQVFRTRGLQWRSSRLRRFYAVLDEQDRFDKSLKPKRGLGRRERREGLPKDGFFLPPKGVARWMVSRRWLQETAAMRPDVTDMLRELIVDPAEPEPELAQLMLGPEHSDDEQDQARPATNLYAHVSDTSYSLHNALQPL</sequence>
<gene>
    <name evidence="2" type="ORF">OH76DRAFT_1428451</name>
</gene>
<feature type="region of interest" description="Disordered" evidence="1">
    <location>
        <begin position="408"/>
        <end position="430"/>
    </location>
</feature>
<evidence type="ECO:0000313" key="2">
    <source>
        <dbReference type="EMBL" id="RDX55494.1"/>
    </source>
</evidence>
<reference evidence="2 3" key="1">
    <citation type="journal article" date="2018" name="Biotechnol. Biofuels">
        <title>Integrative visual omics of the white-rot fungus Polyporus brumalis exposes the biotechnological potential of its oxidative enzymes for delignifying raw plant biomass.</title>
        <authorList>
            <person name="Miyauchi S."/>
            <person name="Rancon A."/>
            <person name="Drula E."/>
            <person name="Hage H."/>
            <person name="Chaduli D."/>
            <person name="Favel A."/>
            <person name="Grisel S."/>
            <person name="Henrissat B."/>
            <person name="Herpoel-Gimbert I."/>
            <person name="Ruiz-Duenas F.J."/>
            <person name="Chevret D."/>
            <person name="Hainaut M."/>
            <person name="Lin J."/>
            <person name="Wang M."/>
            <person name="Pangilinan J."/>
            <person name="Lipzen A."/>
            <person name="Lesage-Meessen L."/>
            <person name="Navarro D."/>
            <person name="Riley R."/>
            <person name="Grigoriev I.V."/>
            <person name="Zhou S."/>
            <person name="Raouche S."/>
            <person name="Rosso M.N."/>
        </authorList>
    </citation>
    <scope>NUCLEOTIDE SEQUENCE [LARGE SCALE GENOMIC DNA]</scope>
    <source>
        <strain evidence="2 3">BRFM 1820</strain>
    </source>
</reference>
<dbReference type="AlphaFoldDB" id="A0A371DSL3"/>
<dbReference type="EMBL" id="KZ857382">
    <property type="protein sequence ID" value="RDX55494.1"/>
    <property type="molecule type" value="Genomic_DNA"/>
</dbReference>
<accession>A0A371DSL3</accession>
<feature type="compositionally biased region" description="Low complexity" evidence="1">
    <location>
        <begin position="25"/>
        <end position="37"/>
    </location>
</feature>
<feature type="compositionally biased region" description="Acidic residues" evidence="1">
    <location>
        <begin position="261"/>
        <end position="274"/>
    </location>
</feature>
<evidence type="ECO:0000313" key="3">
    <source>
        <dbReference type="Proteomes" id="UP000256964"/>
    </source>
</evidence>
<proteinExistence type="predicted"/>
<dbReference type="STRING" id="139420.A0A371DSL3"/>
<feature type="region of interest" description="Disordered" evidence="1">
    <location>
        <begin position="1"/>
        <end position="72"/>
    </location>
</feature>
<name>A0A371DSL3_9APHY</name>